<comment type="similarity">
    <text evidence="5">Belongs to the metal hydrolase YfiT family.</text>
</comment>
<sequence length="176" mass="20545">MDELRYPIGLFEHEGEITEEQLGKWMADIASTPARLREAVAGLSDEQLDTPYRAGGWTLRQVVHHVADSHMNSYTRFKLALTEEEPTIRPYYEERWAELSDGRSAPVELSLVLLESLHSRWMILLQEMQQDQFARAFVHPESGKTIRLDWNVGNYAWHGNHHIAHITRLRDRKGWQ</sequence>
<dbReference type="EMBL" id="JARLKY010000006">
    <property type="protein sequence ID" value="MEC0225957.1"/>
    <property type="molecule type" value="Genomic_DNA"/>
</dbReference>
<dbReference type="SUPFAM" id="SSF109854">
    <property type="entry name" value="DinB/YfiT-like putative metalloenzymes"/>
    <property type="match status" value="1"/>
</dbReference>
<reference evidence="7 8" key="1">
    <citation type="submission" date="2023-03" db="EMBL/GenBank/DDBJ databases">
        <title>Bacillus Genome Sequencing.</title>
        <authorList>
            <person name="Dunlap C."/>
        </authorList>
    </citation>
    <scope>NUCLEOTIDE SEQUENCE [LARGE SCALE GENOMIC DNA]</scope>
    <source>
        <strain evidence="7 8">BD-533</strain>
    </source>
</reference>
<dbReference type="Pfam" id="PF12867">
    <property type="entry name" value="DinB_2"/>
    <property type="match status" value="1"/>
</dbReference>
<comment type="cofactor">
    <cofactor evidence="5">
        <name>Zn(2+)</name>
        <dbReference type="ChEBI" id="CHEBI:29105"/>
    </cofactor>
    <text evidence="5">Binds 1 zinc ion per subunit.</text>
</comment>
<evidence type="ECO:0000256" key="4">
    <source>
        <dbReference type="ARBA" id="ARBA00022833"/>
    </source>
</evidence>
<gene>
    <name evidence="7" type="primary">bstA</name>
    <name evidence="7" type="ORF">P4I72_02310</name>
</gene>
<feature type="domain" description="DinB-like" evidence="6">
    <location>
        <begin position="31"/>
        <end position="166"/>
    </location>
</feature>
<evidence type="ECO:0000256" key="5">
    <source>
        <dbReference type="HAMAP-Rule" id="MF_01256"/>
    </source>
</evidence>
<comment type="subcellular location">
    <subcellularLocation>
        <location evidence="5">Cytoplasm</location>
    </subcellularLocation>
</comment>
<keyword evidence="3 5" id="KW-0378">Hydrolase</keyword>
<dbReference type="NCBIfam" id="NF009807">
    <property type="entry name" value="PRK13291.1"/>
    <property type="match status" value="1"/>
</dbReference>
<evidence type="ECO:0000256" key="2">
    <source>
        <dbReference type="ARBA" id="ARBA00022723"/>
    </source>
</evidence>
<evidence type="ECO:0000313" key="8">
    <source>
        <dbReference type="Proteomes" id="UP001338137"/>
    </source>
</evidence>
<dbReference type="Gene3D" id="1.20.120.450">
    <property type="entry name" value="dinb family like domain"/>
    <property type="match status" value="1"/>
</dbReference>
<keyword evidence="1 5" id="KW-0963">Cytoplasm</keyword>
<dbReference type="HAMAP" id="MF_01256">
    <property type="entry name" value="YfiT_hydrol"/>
    <property type="match status" value="1"/>
</dbReference>
<dbReference type="GO" id="GO:0016740">
    <property type="term" value="F:transferase activity"/>
    <property type="evidence" value="ECO:0007669"/>
    <property type="project" value="UniProtKB-KW"/>
</dbReference>
<keyword evidence="2 5" id="KW-0479">Metal-binding</keyword>
<feature type="binding site" evidence="5">
    <location>
        <position position="65"/>
    </location>
    <ligand>
        <name>Zn(2+)</name>
        <dbReference type="ChEBI" id="CHEBI:29105"/>
    </ligand>
</feature>
<dbReference type="InterPro" id="IPR024775">
    <property type="entry name" value="DinB-like"/>
</dbReference>
<comment type="caution">
    <text evidence="7">The sequence shown here is derived from an EMBL/GenBank/DDBJ whole genome shotgun (WGS) entry which is preliminary data.</text>
</comment>
<organism evidence="7 8">
    <name type="scientific">Paenibacillus alba</name>
    <dbReference type="NCBI Taxonomy" id="1197127"/>
    <lineage>
        <taxon>Bacteria</taxon>
        <taxon>Bacillati</taxon>
        <taxon>Bacillota</taxon>
        <taxon>Bacilli</taxon>
        <taxon>Bacillales</taxon>
        <taxon>Paenibacillaceae</taxon>
        <taxon>Paenibacillus</taxon>
    </lineage>
</organism>
<keyword evidence="7" id="KW-0808">Transferase</keyword>
<dbReference type="InterPro" id="IPR034660">
    <property type="entry name" value="DinB/YfiT-like"/>
</dbReference>
<accession>A0ABU6FY36</accession>
<dbReference type="Proteomes" id="UP001338137">
    <property type="component" value="Unassembled WGS sequence"/>
</dbReference>
<proteinExistence type="inferred from homology"/>
<dbReference type="InterPro" id="IPR023774">
    <property type="entry name" value="Put_metal_dep_hydrolase_YfiT"/>
</dbReference>
<protein>
    <recommendedName>
        <fullName evidence="5">Putative metal-dependent hydrolase P4I72_02310</fullName>
        <ecNumber evidence="5">3.-.-.-</ecNumber>
    </recommendedName>
</protein>
<keyword evidence="8" id="KW-1185">Reference proteome</keyword>
<name>A0ABU6FY36_9BACL</name>
<evidence type="ECO:0000313" key="7">
    <source>
        <dbReference type="EMBL" id="MEC0225957.1"/>
    </source>
</evidence>
<evidence type="ECO:0000256" key="3">
    <source>
        <dbReference type="ARBA" id="ARBA00022801"/>
    </source>
</evidence>
<evidence type="ECO:0000256" key="1">
    <source>
        <dbReference type="ARBA" id="ARBA00022490"/>
    </source>
</evidence>
<dbReference type="EC" id="3.-.-.-" evidence="5"/>
<feature type="binding site" evidence="5">
    <location>
        <position position="162"/>
    </location>
    <ligand>
        <name>Zn(2+)</name>
        <dbReference type="ChEBI" id="CHEBI:29105"/>
    </ligand>
</feature>
<comment type="function">
    <text evidence="5">Possible metal-dependent hydrolase.</text>
</comment>
<dbReference type="RefSeq" id="WP_326070385.1">
    <property type="nucleotide sequence ID" value="NZ_JARLKY010000006.1"/>
</dbReference>
<evidence type="ECO:0000259" key="6">
    <source>
        <dbReference type="Pfam" id="PF12867"/>
    </source>
</evidence>
<comment type="subunit">
    <text evidence="5">Homodimer.</text>
</comment>
<feature type="binding site" evidence="5">
    <location>
        <position position="158"/>
    </location>
    <ligand>
        <name>Zn(2+)</name>
        <dbReference type="ChEBI" id="CHEBI:29105"/>
    </ligand>
</feature>
<keyword evidence="4 5" id="KW-0862">Zinc</keyword>